<dbReference type="EMBL" id="KY575055">
    <property type="protein sequence ID" value="ATI20270.1"/>
    <property type="molecule type" value="Genomic_DNA"/>
</dbReference>
<reference evidence="2" key="1">
    <citation type="submission" date="2017-02" db="EMBL/GenBank/DDBJ databases">
        <title>Fungal Comparative Genomics of Melanconis species and Ophiognomonia clavigignenti-juglandacearum at Different Phylogenetic Distances.</title>
        <authorList>
            <person name="Demers J.E."/>
            <person name="Castlebury L.A."/>
        </authorList>
    </citation>
    <scope>NUCLEOTIDE SEQUENCE</scope>
    <source>
        <strain evidence="2">DMW523</strain>
    </source>
</reference>
<dbReference type="AlphaFoldDB" id="A0A291LIY8"/>
<feature type="transmembrane region" description="Helical" evidence="1">
    <location>
        <begin position="104"/>
        <end position="127"/>
    </location>
</feature>
<evidence type="ECO:0000256" key="1">
    <source>
        <dbReference type="SAM" id="Phobius"/>
    </source>
</evidence>
<gene>
    <name evidence="2" type="primary">orf145</name>
</gene>
<keyword evidence="2" id="KW-0496">Mitochondrion</keyword>
<keyword evidence="1" id="KW-1133">Transmembrane helix</keyword>
<keyword evidence="1" id="KW-0812">Transmembrane</keyword>
<proteinExistence type="predicted"/>
<organism evidence="2">
    <name type="scientific">Juglanconis sp</name>
    <dbReference type="NCBI Taxonomy" id="2041886"/>
    <lineage>
        <taxon>Eukaryota</taxon>
        <taxon>Fungi</taxon>
        <taxon>Dikarya</taxon>
        <taxon>Ascomycota</taxon>
        <taxon>Pezizomycotina</taxon>
        <taxon>Sordariomycetes</taxon>
        <taxon>Sordariomycetidae</taxon>
        <taxon>Diaporthales</taxon>
        <taxon>Juglanconidaceae</taxon>
        <taxon>Juglanconis</taxon>
    </lineage>
</organism>
<geneLocation type="mitochondrion" evidence="2"/>
<protein>
    <submittedName>
        <fullName evidence="2">Uncharacterized protein</fullName>
    </submittedName>
</protein>
<sequence length="145" mass="16825">MLTQSIATNYNISVFSSTFSTYIKWETVNFILHPNVLHDMQHIPLTTPHPLDQKRSICEQLALLTHRFNLQVINLEAVWLVTLSFRRVLNIPSLLIYFSLLKVLLWILDLFVTHVTIITWGFVYFDLKNSKSNITQRSATPAINP</sequence>
<name>A0A291LIY8_9PEZI</name>
<accession>A0A291LIY8</accession>
<keyword evidence="1" id="KW-0472">Membrane</keyword>
<evidence type="ECO:0000313" key="2">
    <source>
        <dbReference type="EMBL" id="ATI20270.1"/>
    </source>
</evidence>